<accession>A0A2T7C037</accession>
<dbReference type="Pfam" id="PF04078">
    <property type="entry name" value="Rcd1"/>
    <property type="match status" value="1"/>
</dbReference>
<gene>
    <name evidence="3" type="ORF">GQ55_9G059700</name>
</gene>
<keyword evidence="4" id="KW-1185">Reference proteome</keyword>
<dbReference type="InterPro" id="IPR007216">
    <property type="entry name" value="CNOT9"/>
</dbReference>
<organism evidence="3 4">
    <name type="scientific">Panicum hallii var. hallii</name>
    <dbReference type="NCBI Taxonomy" id="1504633"/>
    <lineage>
        <taxon>Eukaryota</taxon>
        <taxon>Viridiplantae</taxon>
        <taxon>Streptophyta</taxon>
        <taxon>Embryophyta</taxon>
        <taxon>Tracheophyta</taxon>
        <taxon>Spermatophyta</taxon>
        <taxon>Magnoliopsida</taxon>
        <taxon>Liliopsida</taxon>
        <taxon>Poales</taxon>
        <taxon>Poaceae</taxon>
        <taxon>PACMAD clade</taxon>
        <taxon>Panicoideae</taxon>
        <taxon>Panicodae</taxon>
        <taxon>Paniceae</taxon>
        <taxon>Panicinae</taxon>
        <taxon>Panicum</taxon>
        <taxon>Panicum sect. Panicum</taxon>
    </lineage>
</organism>
<evidence type="ECO:0000313" key="3">
    <source>
        <dbReference type="EMBL" id="PUZ36710.1"/>
    </source>
</evidence>
<evidence type="ECO:0000256" key="1">
    <source>
        <dbReference type="ARBA" id="ARBA00006385"/>
    </source>
</evidence>
<dbReference type="FunFam" id="1.25.10.10:FF:000661">
    <property type="entry name" value="Cell differentiation family, Rcd1-like containing protein"/>
    <property type="match status" value="1"/>
</dbReference>
<evidence type="ECO:0000313" key="4">
    <source>
        <dbReference type="Proteomes" id="UP000244336"/>
    </source>
</evidence>
<reference evidence="3 4" key="1">
    <citation type="submission" date="2018-04" db="EMBL/GenBank/DDBJ databases">
        <title>WGS assembly of Panicum hallii var. hallii HAL2.</title>
        <authorList>
            <person name="Lovell J."/>
            <person name="Jenkins J."/>
            <person name="Lowry D."/>
            <person name="Mamidi S."/>
            <person name="Sreedasyam A."/>
            <person name="Weng X."/>
            <person name="Barry K."/>
            <person name="Bonette J."/>
            <person name="Campitelli B."/>
            <person name="Daum C."/>
            <person name="Gordon S."/>
            <person name="Gould B."/>
            <person name="Lipzen A."/>
            <person name="MacQueen A."/>
            <person name="Palacio-Mejia J."/>
            <person name="Plott C."/>
            <person name="Shakirov E."/>
            <person name="Shu S."/>
            <person name="Yoshinaga Y."/>
            <person name="Zane M."/>
            <person name="Rokhsar D."/>
            <person name="Grimwood J."/>
            <person name="Schmutz J."/>
            <person name="Juenger T."/>
        </authorList>
    </citation>
    <scope>NUCLEOTIDE SEQUENCE [LARGE SCALE GENOMIC DNA]</scope>
    <source>
        <strain evidence="4">cv. HAL2</strain>
    </source>
</reference>
<dbReference type="OrthoDB" id="1183224at2759"/>
<dbReference type="SUPFAM" id="SSF48371">
    <property type="entry name" value="ARM repeat"/>
    <property type="match status" value="1"/>
</dbReference>
<dbReference type="InterPro" id="IPR011989">
    <property type="entry name" value="ARM-like"/>
</dbReference>
<dbReference type="Proteomes" id="UP000244336">
    <property type="component" value="Chromosome 9"/>
</dbReference>
<dbReference type="Gramene" id="PUZ36710">
    <property type="protein sequence ID" value="PUZ36710"/>
    <property type="gene ID" value="GQ55_9G059700"/>
</dbReference>
<proteinExistence type="inferred from homology"/>
<sequence length="323" mass="35782">MASPPPLHSGGPSSVAPSAPAPPEKDESMATAEQLLLDLCIPELREETLKLLSQNREKFQQDIAPLLWHSFGTMSALLLEIVSIYGSVARATLTQAQSNHVCNALALLQCVASHPDTKMPFINAQIPLYLYPFLSTAYKAKEYEFLRLTSLGVIGALVKVDDHEVIAYLLSSQIIPLCLLTMDIGSEISKTLYMQVATFIVQKIMLDDTGLMYVCTTRECFLAVSNVLAQMLDALVEQPSPRLLKHIIRCYLRLTDNPSARDALRTCLPTVLTDGTFNDLLETQKDQTTRLWLHQMLHNIAMASSGRRGPHGPHADLNRIMGR</sequence>
<dbReference type="STRING" id="1504633.A0A2T7C037"/>
<dbReference type="InterPro" id="IPR016024">
    <property type="entry name" value="ARM-type_fold"/>
</dbReference>
<feature type="compositionally biased region" description="Low complexity" evidence="2">
    <location>
        <begin position="8"/>
        <end position="18"/>
    </location>
</feature>
<dbReference type="Gene3D" id="1.25.10.10">
    <property type="entry name" value="Leucine-rich Repeat Variant"/>
    <property type="match status" value="1"/>
</dbReference>
<dbReference type="GO" id="GO:0006402">
    <property type="term" value="P:mRNA catabolic process"/>
    <property type="evidence" value="ECO:0007669"/>
    <property type="project" value="InterPro"/>
</dbReference>
<protein>
    <recommendedName>
        <fullName evidence="5">Cell differentiation protein rcd1</fullName>
    </recommendedName>
</protein>
<dbReference type="GO" id="GO:0030014">
    <property type="term" value="C:CCR4-NOT complex"/>
    <property type="evidence" value="ECO:0007669"/>
    <property type="project" value="InterPro"/>
</dbReference>
<feature type="region of interest" description="Disordered" evidence="2">
    <location>
        <begin position="304"/>
        <end position="323"/>
    </location>
</feature>
<evidence type="ECO:0000256" key="2">
    <source>
        <dbReference type="SAM" id="MobiDB-lite"/>
    </source>
</evidence>
<evidence type="ECO:0008006" key="5">
    <source>
        <dbReference type="Google" id="ProtNLM"/>
    </source>
</evidence>
<feature type="region of interest" description="Disordered" evidence="2">
    <location>
        <begin position="1"/>
        <end position="28"/>
    </location>
</feature>
<comment type="similarity">
    <text evidence="1">Belongs to the CNOT9 family.</text>
</comment>
<dbReference type="PANTHER" id="PTHR12262">
    <property type="entry name" value="CCR4-NOT TRANSCRIPTION COMPLEX SUBUNIT 9"/>
    <property type="match status" value="1"/>
</dbReference>
<name>A0A2T7C037_9POAL</name>
<dbReference type="EMBL" id="CM009757">
    <property type="protein sequence ID" value="PUZ36710.1"/>
    <property type="molecule type" value="Genomic_DNA"/>
</dbReference>
<dbReference type="AlphaFoldDB" id="A0A2T7C037"/>